<evidence type="ECO:0000313" key="1">
    <source>
        <dbReference type="EMBL" id="MYN16514.1"/>
    </source>
</evidence>
<accession>A0A845HHW6</accession>
<gene>
    <name evidence="1" type="ORF">GTP81_07095</name>
</gene>
<dbReference type="EMBL" id="WWCV01000009">
    <property type="protein sequence ID" value="MYN16514.1"/>
    <property type="molecule type" value="Genomic_DNA"/>
</dbReference>
<proteinExistence type="predicted"/>
<dbReference type="Proteomes" id="UP000484875">
    <property type="component" value="Unassembled WGS sequence"/>
</dbReference>
<dbReference type="InterPro" id="IPR047746">
    <property type="entry name" value="Dae2/Tae2-like"/>
</dbReference>
<name>A0A845HHW6_9BURK</name>
<evidence type="ECO:0000313" key="2">
    <source>
        <dbReference type="Proteomes" id="UP000484875"/>
    </source>
</evidence>
<dbReference type="NCBIfam" id="NF033857">
    <property type="entry name" value="BPSL0067_fam"/>
    <property type="match status" value="1"/>
</dbReference>
<keyword evidence="2" id="KW-1185">Reference proteome</keyword>
<reference evidence="1 2" key="1">
    <citation type="submission" date="2019-12" db="EMBL/GenBank/DDBJ databases">
        <title>Novel species isolated from a subtropical stream in China.</title>
        <authorList>
            <person name="Lu H."/>
        </authorList>
    </citation>
    <scope>NUCLEOTIDE SEQUENCE [LARGE SCALE GENOMIC DNA]</scope>
    <source>
        <strain evidence="1 2">FT107W</strain>
    </source>
</reference>
<comment type="caution">
    <text evidence="1">The sequence shown here is derived from an EMBL/GenBank/DDBJ whole genome shotgun (WGS) entry which is preliminary data.</text>
</comment>
<organism evidence="1 2">
    <name type="scientific">Duganella vulcania</name>
    <dbReference type="NCBI Taxonomy" id="2692166"/>
    <lineage>
        <taxon>Bacteria</taxon>
        <taxon>Pseudomonadati</taxon>
        <taxon>Pseudomonadota</taxon>
        <taxon>Betaproteobacteria</taxon>
        <taxon>Burkholderiales</taxon>
        <taxon>Oxalobacteraceae</taxon>
        <taxon>Telluria group</taxon>
        <taxon>Duganella</taxon>
    </lineage>
</organism>
<dbReference type="RefSeq" id="WP_161089227.1">
    <property type="nucleotide sequence ID" value="NZ_WWCV01000009.1"/>
</dbReference>
<sequence length="155" mass="17400">MPSQSRSGSARENKLLEEKMRYIYSMAGALQNKPKVGNGDCVALVRYYASVPSHQMWKAGEDVLDNKNIVPGTAIATFIKGRYPSMDHGNRAAFFLRHGAPGTGFRVIDQWKNRQGRGEKKDISSRFIRNLHRKQNKDGSWPDASDNAQAFSVIE</sequence>
<protein>
    <submittedName>
        <fullName evidence="1">BPSL0067 family protein</fullName>
    </submittedName>
</protein>
<dbReference type="AlphaFoldDB" id="A0A845HHW6"/>